<dbReference type="Gene3D" id="1.10.340.70">
    <property type="match status" value="2"/>
</dbReference>
<dbReference type="InterPro" id="IPR001584">
    <property type="entry name" value="Integrase_cat-core"/>
</dbReference>
<feature type="domain" description="Integrase catalytic" evidence="4">
    <location>
        <begin position="1894"/>
        <end position="2056"/>
    </location>
</feature>
<dbReference type="Pfam" id="PF17919">
    <property type="entry name" value="RT_RNaseH_2"/>
    <property type="match status" value="1"/>
</dbReference>
<dbReference type="EMBL" id="OIVN01004530">
    <property type="protein sequence ID" value="SPD17905.1"/>
    <property type="molecule type" value="Genomic_DNA"/>
</dbReference>
<dbReference type="PROSITE" id="PS50879">
    <property type="entry name" value="RNASE_H_1"/>
    <property type="match status" value="1"/>
</dbReference>
<dbReference type="Pfam" id="PF03732">
    <property type="entry name" value="Retrotrans_gag"/>
    <property type="match status" value="1"/>
</dbReference>
<dbReference type="InterPro" id="IPR012337">
    <property type="entry name" value="RNaseH-like_sf"/>
</dbReference>
<organism evidence="5">
    <name type="scientific">Fagus sylvatica</name>
    <name type="common">Beechnut</name>
    <dbReference type="NCBI Taxonomy" id="28930"/>
    <lineage>
        <taxon>Eukaryota</taxon>
        <taxon>Viridiplantae</taxon>
        <taxon>Streptophyta</taxon>
        <taxon>Embryophyta</taxon>
        <taxon>Tracheophyta</taxon>
        <taxon>Spermatophyta</taxon>
        <taxon>Magnoliopsida</taxon>
        <taxon>eudicotyledons</taxon>
        <taxon>Gunneridae</taxon>
        <taxon>Pentapetalae</taxon>
        <taxon>rosids</taxon>
        <taxon>fabids</taxon>
        <taxon>Fagales</taxon>
        <taxon>Fagaceae</taxon>
        <taxon>Fagus</taxon>
    </lineage>
</organism>
<feature type="compositionally biased region" description="Basic and acidic residues" evidence="2">
    <location>
        <begin position="480"/>
        <end position="489"/>
    </location>
</feature>
<feature type="region of interest" description="Disordered" evidence="2">
    <location>
        <begin position="477"/>
        <end position="520"/>
    </location>
</feature>
<feature type="compositionally biased region" description="Polar residues" evidence="2">
    <location>
        <begin position="490"/>
        <end position="503"/>
    </location>
</feature>
<dbReference type="Gene3D" id="2.40.70.10">
    <property type="entry name" value="Acid Proteases"/>
    <property type="match status" value="1"/>
</dbReference>
<sequence length="2191" mass="245447">MSKVVPENTVHGSPEKRKELVLHTTQWSTADYPAVHNQTQPQKQSAVAPAVMGDEGDDDQDDARSEKTKKSSKAAQNQYQLKPAMMKHLLVTFFTHWSRWTALQTGPRQHQLKQRNHNQGCHGHHHSKAMTTPTQHSGGPCSSTSQNLGSTLSCNLSSFHHFEADPRYLGATAMPPKRSTRQNSVANSHAEVESQGHSHAMGETHAQGGGQIHTQGGGQTHGGENPFGGGQAHDGGQVLGGEIPVGGPQQMALMFEMIKGMQQNQAELAESLRQMREANGNKEDHQNKNDNRNHEERESHNKNDTPFVTMSDVADLLRQERERPPKEPRHFGVPWNTSANFWIPWDPLLHMVISVCGSSQSLWWIGRTPWYTVLPAGSIRTWEDMVESFCSKYFHVEEKITLVNLHSTKQQIGEDLVKYIHRFRDVSLDCHVKYQEGELVEVCIDNMLPEFRAHLENLDITRFAPLLQKARKTAISVKPQVEKSRDKKSLPQTLTVSTTTAPSGTKRKSPSDKAYEEPPPLPFTAEEMMAIFDKWVQDQVIKLPKISKQPTAEEQKNPKYCRYHRYVNHPTVDCRTLRWEVNRKIQDGTLQLSEAQQKVHQTPFPNYNKDKGKAVVSVVNPREPAVRTLQKSPKFKSLFNQLGFGPEARNAATEALITIAAESGATCFTAEAHASRAFLETTNAITFTDEDMEVQYPDHRRPLYLSAVVKDVQVRRALVDTGSCLNLIPLSTLQAANVPQQKIQGSPMEVTGFGGMTEHTMGHVQLVLKVGPIVALTRFHVVNAETPYHVLLGRPWLHKHKLVSSTYHQCVKGRLNGKPIRIAANSCPFDQTEAHFVEAALYDDLASTGEPSIVRPCGTPLPAWEDIKDDPEIDLRELLERKKKRKEREVEHGSPPQCQEGPTPEEGGLQPSCHLTQQTENSGKVAVDQIQSTAMNSEKVTVDHAQSTVMNHQKVAVDQIESMAINFERPAVDQIESMTVDSERPVVDQEESTAMDPGGSTVDHASSTVRNSGAEAVADQTESTTMSKEKSTTAEPNITSKEELEVINLSDDPDITKPISISKSLSTKERKCLIDLLHEYKDVFAWDYHEMPGIDPGLVAHSLNVEPGTRPVVQPMRTFHTEVEAQITQEVKKLLAAGFIKPIQHPRWLSNIVPVKKKNGQIRCCVDFRNLNKACPKDEFPLPNMDLLIDSAAGHAMFSFMDGFSGYNQIRMSTRDAEKTAFRTPIGNFYYTVMPFGLKNAGATYQRTMTAMFHDMVHKEIEDYVDDIVVKSKKREDHLRVLRKVFDRCRLYKLKMNPLKCAFGVSAGKFLGFLVHNRGIDVDPAKASAIATMKAPTSHKELKSFLGRLSYIRRFIPGLAAATAIFMPLMKKGVPFVWSTACQQAFEKIQLIMTKLPTVCAPVPGRPLRLYLASNSEAIGGLVAQKDEEGTERPIYYVSRALKDAETRYSGAERACLALIYASQRLRHYFLAHKIQLITKSHPIRSLLHRPRIKSQAIADLLAQFPGEDSSSISHEVPGEIGEALLADLADSTWTLKFDGSSTSSSSGAGIVLTREDGETIAKSFKLDFSCSNNASEYEAYITGLVIAHEMGIKHLRVIGDSNLIICQTKGEFSLKEPSLALYRALAQKLEEKFHTFEISHAMRCENRYADALATLGSQVSFEGSKVDITIDKRSMPITDLLKEKFKEQNLDAEDWRTPIRAKLMSPEGVADLKVLKDYVLIAGDLYRRLPGGVLARCVSLQEAAKKLTEVHERCCELRDGVSLYRRLQRLGYFWPSMGKEAAGLQEQCSSCQHQHESDQVYATFVSSDWRTPFLEYLIENVLPQTSQAATRLKKLATRYFVEGGILFRKGFHGDPLRCLSLAESQIVMKEAHSGECGEHQGKKRLYQLLLTLGYYWPTMKKGHSRLYLIGPINPSSGGCIWILVATEYFTKWVEAIPLRKATGAAVANFIREHIITRFGIPHKIISDNGTPFVNKNVREVLEHYRIKHRRSTPYYPQGNGQAEATNRMLLRILSKMVFDYGKGWNSHLADTLWAYRGSTKTATGFTPFSLVYGTDAISPTELLVPSPRILHGMDLEADADICAEARVADLEGLEEARELAQARSLRYHQKLADAYEKTLQTRIFAKGQMVLKTVDHVRRGLPSPSKFAPNWEGPYLIREAYDSGYYKLSTADGTTLADPINGKWLKRYYS</sequence>
<dbReference type="Gene3D" id="3.10.10.10">
    <property type="entry name" value="HIV Type 1 Reverse Transcriptase, subunit A, domain 1"/>
    <property type="match status" value="1"/>
</dbReference>
<protein>
    <submittedName>
        <fullName evidence="5">Uncharacterized protein</fullName>
    </submittedName>
</protein>
<dbReference type="PANTHER" id="PTHR48475">
    <property type="entry name" value="RIBONUCLEASE H"/>
    <property type="match status" value="1"/>
</dbReference>
<dbReference type="SUPFAM" id="SSF50630">
    <property type="entry name" value="Acid proteases"/>
    <property type="match status" value="1"/>
</dbReference>
<dbReference type="Pfam" id="PF13456">
    <property type="entry name" value="RVT_3"/>
    <property type="match status" value="1"/>
</dbReference>
<dbReference type="PROSITE" id="PS50994">
    <property type="entry name" value="INTEGRASE"/>
    <property type="match status" value="1"/>
</dbReference>
<dbReference type="InterPro" id="IPR036397">
    <property type="entry name" value="RNaseH_sf"/>
</dbReference>
<feature type="compositionally biased region" description="Basic and acidic residues" evidence="2">
    <location>
        <begin position="190"/>
        <end position="202"/>
    </location>
</feature>
<feature type="domain" description="RNase H type-1" evidence="3">
    <location>
        <begin position="1530"/>
        <end position="1659"/>
    </location>
</feature>
<dbReference type="InterPro" id="IPR041577">
    <property type="entry name" value="RT_RNaseH_2"/>
</dbReference>
<dbReference type="Gene3D" id="3.10.20.370">
    <property type="match status" value="1"/>
</dbReference>
<dbReference type="InterPro" id="IPR043128">
    <property type="entry name" value="Rev_trsase/Diguanyl_cyclase"/>
</dbReference>
<feature type="region of interest" description="Disordered" evidence="2">
    <location>
        <begin position="175"/>
        <end position="245"/>
    </location>
</feature>
<dbReference type="Pfam" id="PF00665">
    <property type="entry name" value="rve"/>
    <property type="match status" value="1"/>
</dbReference>
<dbReference type="GO" id="GO:0015074">
    <property type="term" value="P:DNA integration"/>
    <property type="evidence" value="ECO:0007669"/>
    <property type="project" value="InterPro"/>
</dbReference>
<proteinExistence type="predicted"/>
<feature type="compositionally biased region" description="Basic and acidic residues" evidence="2">
    <location>
        <begin position="279"/>
        <end position="303"/>
    </location>
</feature>
<dbReference type="InterPro" id="IPR005162">
    <property type="entry name" value="Retrotrans_gag_dom"/>
</dbReference>
<feature type="compositionally biased region" description="Basic residues" evidence="2">
    <location>
        <begin position="110"/>
        <end position="128"/>
    </location>
</feature>
<dbReference type="Gene3D" id="3.30.420.10">
    <property type="entry name" value="Ribonuclease H-like superfamily/Ribonuclease H"/>
    <property type="match status" value="2"/>
</dbReference>
<dbReference type="Pfam" id="PF00078">
    <property type="entry name" value="RVT_1"/>
    <property type="match status" value="1"/>
</dbReference>
<name>A0A2N9I0P5_FAGSY</name>
<dbReference type="InterPro" id="IPR021109">
    <property type="entry name" value="Peptidase_aspartic_dom_sf"/>
</dbReference>
<feature type="region of interest" description="Disordered" evidence="2">
    <location>
        <begin position="979"/>
        <end position="1041"/>
    </location>
</feature>
<dbReference type="InterPro" id="IPR000477">
    <property type="entry name" value="RT_dom"/>
</dbReference>
<dbReference type="CDD" id="cd00303">
    <property type="entry name" value="retropepsin_like"/>
    <property type="match status" value="1"/>
</dbReference>
<dbReference type="InterPro" id="IPR043502">
    <property type="entry name" value="DNA/RNA_pol_sf"/>
</dbReference>
<feature type="region of interest" description="Disordered" evidence="2">
    <location>
        <begin position="1"/>
        <end position="78"/>
    </location>
</feature>
<feature type="region of interest" description="Disordered" evidence="2">
    <location>
        <begin position="279"/>
        <end position="307"/>
    </location>
</feature>
<evidence type="ECO:0000259" key="3">
    <source>
        <dbReference type="PROSITE" id="PS50879"/>
    </source>
</evidence>
<reference evidence="5" key="1">
    <citation type="submission" date="2018-02" db="EMBL/GenBank/DDBJ databases">
        <authorList>
            <person name="Cohen D.B."/>
            <person name="Kent A.D."/>
        </authorList>
    </citation>
    <scope>NUCLEOTIDE SEQUENCE</scope>
</reference>
<accession>A0A2N9I0P5</accession>
<dbReference type="GO" id="GO:0003676">
    <property type="term" value="F:nucleic acid binding"/>
    <property type="evidence" value="ECO:0007669"/>
    <property type="project" value="InterPro"/>
</dbReference>
<dbReference type="GO" id="GO:0006310">
    <property type="term" value="P:DNA recombination"/>
    <property type="evidence" value="ECO:0007669"/>
    <property type="project" value="UniProtKB-KW"/>
</dbReference>
<dbReference type="PANTHER" id="PTHR48475:SF1">
    <property type="entry name" value="RNASE H TYPE-1 DOMAIN-CONTAINING PROTEIN"/>
    <property type="match status" value="1"/>
</dbReference>
<dbReference type="CDD" id="cd09279">
    <property type="entry name" value="RNase_HI_like"/>
    <property type="match status" value="1"/>
</dbReference>
<dbReference type="InterPro" id="IPR002156">
    <property type="entry name" value="RNaseH_domain"/>
</dbReference>
<evidence type="ECO:0000256" key="1">
    <source>
        <dbReference type="ARBA" id="ARBA00023172"/>
    </source>
</evidence>
<dbReference type="SUPFAM" id="SSF53098">
    <property type="entry name" value="Ribonuclease H-like"/>
    <property type="match status" value="2"/>
</dbReference>
<keyword evidence="1" id="KW-0233">DNA recombination</keyword>
<dbReference type="Gene3D" id="3.30.70.270">
    <property type="match status" value="2"/>
</dbReference>
<evidence type="ECO:0000256" key="2">
    <source>
        <dbReference type="SAM" id="MobiDB-lite"/>
    </source>
</evidence>
<feature type="region of interest" description="Disordered" evidence="2">
    <location>
        <begin position="884"/>
        <end position="912"/>
    </location>
</feature>
<feature type="compositionally biased region" description="Polar residues" evidence="2">
    <location>
        <begin position="129"/>
        <end position="144"/>
    </location>
</feature>
<dbReference type="GO" id="GO:0004523">
    <property type="term" value="F:RNA-DNA hybrid ribonuclease activity"/>
    <property type="evidence" value="ECO:0007669"/>
    <property type="project" value="InterPro"/>
</dbReference>
<feature type="compositionally biased region" description="Gly residues" evidence="2">
    <location>
        <begin position="207"/>
        <end position="239"/>
    </location>
</feature>
<dbReference type="CDD" id="cd01647">
    <property type="entry name" value="RT_LTR"/>
    <property type="match status" value="1"/>
</dbReference>
<gene>
    <name evidence="5" type="ORF">FSB_LOCUS45787</name>
</gene>
<feature type="region of interest" description="Disordered" evidence="2">
    <location>
        <begin position="105"/>
        <end position="144"/>
    </location>
</feature>
<evidence type="ECO:0000259" key="4">
    <source>
        <dbReference type="PROSITE" id="PS50994"/>
    </source>
</evidence>
<dbReference type="SUPFAM" id="SSF56672">
    <property type="entry name" value="DNA/RNA polymerases"/>
    <property type="match status" value="1"/>
</dbReference>
<evidence type="ECO:0000313" key="5">
    <source>
        <dbReference type="EMBL" id="SPD17905.1"/>
    </source>
</evidence>
<feature type="compositionally biased region" description="Polar residues" evidence="2">
    <location>
        <begin position="36"/>
        <end position="45"/>
    </location>
</feature>